<dbReference type="PROSITE" id="PS50928">
    <property type="entry name" value="ABC_TM1"/>
    <property type="match status" value="1"/>
</dbReference>
<feature type="transmembrane region" description="Helical" evidence="8">
    <location>
        <begin position="278"/>
        <end position="298"/>
    </location>
</feature>
<reference evidence="9 10" key="1">
    <citation type="submission" date="2014-01" db="EMBL/GenBank/DDBJ databases">
        <title>Sulfitobacter sp. H3 (MCCC 1A00686) Genome Sequencing.</title>
        <authorList>
            <person name="Lai Q."/>
            <person name="Hong Z."/>
        </authorList>
    </citation>
    <scope>NUCLEOTIDE SEQUENCE [LARGE SCALE GENOMIC DNA]</scope>
    <source>
        <strain evidence="9 10">H3</strain>
    </source>
</reference>
<organism evidence="9 10">
    <name type="scientific">Pseudosulfitobacter pseudonitzschiae</name>
    <dbReference type="NCBI Taxonomy" id="1402135"/>
    <lineage>
        <taxon>Bacteria</taxon>
        <taxon>Pseudomonadati</taxon>
        <taxon>Pseudomonadota</taxon>
        <taxon>Alphaproteobacteria</taxon>
        <taxon>Rhodobacterales</taxon>
        <taxon>Roseobacteraceae</taxon>
        <taxon>Pseudosulfitobacter</taxon>
    </lineage>
</organism>
<dbReference type="Proteomes" id="UP000027746">
    <property type="component" value="Unassembled WGS sequence"/>
</dbReference>
<gene>
    <name evidence="9" type="ORF">SUH3_22260</name>
</gene>
<feature type="transmembrane region" description="Helical" evidence="8">
    <location>
        <begin position="224"/>
        <end position="249"/>
    </location>
</feature>
<feature type="transmembrane region" description="Helical" evidence="8">
    <location>
        <begin position="25"/>
        <end position="50"/>
    </location>
</feature>
<dbReference type="PANTHER" id="PTHR42929:SF1">
    <property type="entry name" value="INNER MEMBRANE ABC TRANSPORTER PERMEASE PROTEIN YDCU-RELATED"/>
    <property type="match status" value="1"/>
</dbReference>
<protein>
    <submittedName>
        <fullName evidence="9">ABC transporter permease</fullName>
    </submittedName>
</protein>
<dbReference type="InterPro" id="IPR000515">
    <property type="entry name" value="MetI-like"/>
</dbReference>
<dbReference type="EMBL" id="JAMD01000007">
    <property type="protein sequence ID" value="KEJ95251.1"/>
    <property type="molecule type" value="Genomic_DNA"/>
</dbReference>
<feature type="transmembrane region" description="Helical" evidence="8">
    <location>
        <begin position="95"/>
        <end position="117"/>
    </location>
</feature>
<evidence type="ECO:0000256" key="7">
    <source>
        <dbReference type="ARBA" id="ARBA00023136"/>
    </source>
</evidence>
<dbReference type="InterPro" id="IPR035906">
    <property type="entry name" value="MetI-like_sf"/>
</dbReference>
<evidence type="ECO:0000313" key="10">
    <source>
        <dbReference type="Proteomes" id="UP000027746"/>
    </source>
</evidence>
<evidence type="ECO:0000313" key="9">
    <source>
        <dbReference type="EMBL" id="KEJ95251.1"/>
    </source>
</evidence>
<sequence length="309" mass="34027">MPRNPTAAASESAVARAETRRRWSLALPALTVITLCSILPLGVMVAYSFMEAGQYGNVQWGFSLEGWRAVFLDRDFFDDSYIPATAHLTILARSILLALATTALTFVFGIPTAWFIATRPPATRAYWMFLITVPFWTNLLVRTIAIQEVIRADGTLNRLLLATGLIDEPLQMMFTNGAVLVGMTYVYLPLMVLPVYAAIEKFDFRLAEAAYDLHASRLYCLRRVVLPLMWPGIVAGSILVFIPALGAYVTPRLMGGGRAMMWGNLIDLQFGQGRNWPLGAALSITLTLVVVGAMVWYARRAAKGDATNG</sequence>
<keyword evidence="3 8" id="KW-0813">Transport</keyword>
<keyword evidence="6 8" id="KW-1133">Transmembrane helix</keyword>
<dbReference type="Gene3D" id="1.10.3720.10">
    <property type="entry name" value="MetI-like"/>
    <property type="match status" value="1"/>
</dbReference>
<evidence type="ECO:0000256" key="8">
    <source>
        <dbReference type="RuleBase" id="RU363032"/>
    </source>
</evidence>
<proteinExistence type="inferred from homology"/>
<comment type="caution">
    <text evidence="9">The sequence shown here is derived from an EMBL/GenBank/DDBJ whole genome shotgun (WGS) entry which is preliminary data.</text>
</comment>
<dbReference type="GO" id="GO:0005886">
    <property type="term" value="C:plasma membrane"/>
    <property type="evidence" value="ECO:0007669"/>
    <property type="project" value="UniProtKB-SubCell"/>
</dbReference>
<dbReference type="GeneID" id="68872668"/>
<evidence type="ECO:0000256" key="2">
    <source>
        <dbReference type="ARBA" id="ARBA00007069"/>
    </source>
</evidence>
<dbReference type="PANTHER" id="PTHR42929">
    <property type="entry name" value="INNER MEMBRANE ABC TRANSPORTER PERMEASE PROTEIN YDCU-RELATED-RELATED"/>
    <property type="match status" value="1"/>
</dbReference>
<dbReference type="Pfam" id="PF00528">
    <property type="entry name" value="BPD_transp_1"/>
    <property type="match status" value="1"/>
</dbReference>
<keyword evidence="7 8" id="KW-0472">Membrane</keyword>
<keyword evidence="4" id="KW-1003">Cell membrane</keyword>
<name>A0A073J0L9_9RHOB</name>
<feature type="transmembrane region" description="Helical" evidence="8">
    <location>
        <begin position="129"/>
        <end position="150"/>
    </location>
</feature>
<comment type="subcellular location">
    <subcellularLocation>
        <location evidence="1 8">Cell membrane</location>
        <topology evidence="1 8">Multi-pass membrane protein</topology>
    </subcellularLocation>
</comment>
<comment type="similarity">
    <text evidence="2">Belongs to the binding-protein-dependent transport system permease family. CysTW subfamily.</text>
</comment>
<evidence type="ECO:0000256" key="4">
    <source>
        <dbReference type="ARBA" id="ARBA00022475"/>
    </source>
</evidence>
<accession>A0A073J0L9</accession>
<feature type="transmembrane region" description="Helical" evidence="8">
    <location>
        <begin position="170"/>
        <end position="196"/>
    </location>
</feature>
<evidence type="ECO:0000256" key="5">
    <source>
        <dbReference type="ARBA" id="ARBA00022692"/>
    </source>
</evidence>
<dbReference type="AlphaFoldDB" id="A0A073J0L9"/>
<dbReference type="OrthoDB" id="9807047at2"/>
<dbReference type="GO" id="GO:0055085">
    <property type="term" value="P:transmembrane transport"/>
    <property type="evidence" value="ECO:0007669"/>
    <property type="project" value="InterPro"/>
</dbReference>
<keyword evidence="5 8" id="KW-0812">Transmembrane</keyword>
<keyword evidence="10" id="KW-1185">Reference proteome</keyword>
<evidence type="ECO:0000256" key="6">
    <source>
        <dbReference type="ARBA" id="ARBA00022989"/>
    </source>
</evidence>
<dbReference type="CDD" id="cd06261">
    <property type="entry name" value="TM_PBP2"/>
    <property type="match status" value="1"/>
</dbReference>
<dbReference type="RefSeq" id="WP_037927335.1">
    <property type="nucleotide sequence ID" value="NZ_CP054606.1"/>
</dbReference>
<evidence type="ECO:0000256" key="1">
    <source>
        <dbReference type="ARBA" id="ARBA00004651"/>
    </source>
</evidence>
<evidence type="ECO:0000256" key="3">
    <source>
        <dbReference type="ARBA" id="ARBA00022448"/>
    </source>
</evidence>
<dbReference type="SUPFAM" id="SSF161098">
    <property type="entry name" value="MetI-like"/>
    <property type="match status" value="1"/>
</dbReference>